<name>A0A9N9HZF3_9GLOM</name>
<dbReference type="EMBL" id="CAJVPV010020026">
    <property type="protein sequence ID" value="CAG8713317.1"/>
    <property type="molecule type" value="Genomic_DNA"/>
</dbReference>
<evidence type="ECO:0000256" key="1">
    <source>
        <dbReference type="SAM" id="MobiDB-lite"/>
    </source>
</evidence>
<feature type="non-terminal residue" evidence="2">
    <location>
        <position position="1"/>
    </location>
</feature>
<feature type="region of interest" description="Disordered" evidence="1">
    <location>
        <begin position="1"/>
        <end position="72"/>
    </location>
</feature>
<comment type="caution">
    <text evidence="2">The sequence shown here is derived from an EMBL/GenBank/DDBJ whole genome shotgun (WGS) entry which is preliminary data.</text>
</comment>
<reference evidence="2" key="1">
    <citation type="submission" date="2021-06" db="EMBL/GenBank/DDBJ databases">
        <authorList>
            <person name="Kallberg Y."/>
            <person name="Tangrot J."/>
            <person name="Rosling A."/>
        </authorList>
    </citation>
    <scope>NUCLEOTIDE SEQUENCE</scope>
    <source>
        <strain evidence="2">CL551</strain>
    </source>
</reference>
<organism evidence="2 3">
    <name type="scientific">Acaulospora morrowiae</name>
    <dbReference type="NCBI Taxonomy" id="94023"/>
    <lineage>
        <taxon>Eukaryota</taxon>
        <taxon>Fungi</taxon>
        <taxon>Fungi incertae sedis</taxon>
        <taxon>Mucoromycota</taxon>
        <taxon>Glomeromycotina</taxon>
        <taxon>Glomeromycetes</taxon>
        <taxon>Diversisporales</taxon>
        <taxon>Acaulosporaceae</taxon>
        <taxon>Acaulospora</taxon>
    </lineage>
</organism>
<dbReference type="Proteomes" id="UP000789342">
    <property type="component" value="Unassembled WGS sequence"/>
</dbReference>
<keyword evidence="3" id="KW-1185">Reference proteome</keyword>
<accession>A0A9N9HZF3</accession>
<evidence type="ECO:0000313" key="2">
    <source>
        <dbReference type="EMBL" id="CAG8713317.1"/>
    </source>
</evidence>
<gene>
    <name evidence="2" type="ORF">AMORRO_LOCUS12835</name>
</gene>
<feature type="compositionally biased region" description="Polar residues" evidence="1">
    <location>
        <begin position="24"/>
        <end position="33"/>
    </location>
</feature>
<protein>
    <submittedName>
        <fullName evidence="2">10310_t:CDS:1</fullName>
    </submittedName>
</protein>
<evidence type="ECO:0000313" key="3">
    <source>
        <dbReference type="Proteomes" id="UP000789342"/>
    </source>
</evidence>
<dbReference type="AlphaFoldDB" id="A0A9N9HZF3"/>
<proteinExistence type="predicted"/>
<sequence>QIMEEEMGETSTSTQTHPEEETQGKPQQTSKQQVLERHQTPSFGGHARIDDSDEDMYASDPENYNHQQHENE</sequence>